<evidence type="ECO:0000259" key="3">
    <source>
        <dbReference type="Pfam" id="PF13400"/>
    </source>
</evidence>
<gene>
    <name evidence="4" type="ORF">DMA12_48625</name>
</gene>
<evidence type="ECO:0000313" key="5">
    <source>
        <dbReference type="Proteomes" id="UP000286716"/>
    </source>
</evidence>
<reference evidence="4 5" key="1">
    <citation type="submission" date="2018-05" db="EMBL/GenBank/DDBJ databases">
        <title>Evolution of GPA BGCs.</title>
        <authorList>
            <person name="Waglechner N."/>
            <person name="Wright G.D."/>
        </authorList>
    </citation>
    <scope>NUCLEOTIDE SEQUENCE [LARGE SCALE GENOMIC DNA]</scope>
    <source>
        <strain evidence="4 5">DSM 5908</strain>
    </source>
</reference>
<name>A0A428VU69_AMYBA</name>
<evidence type="ECO:0000256" key="2">
    <source>
        <dbReference type="SAM" id="Phobius"/>
    </source>
</evidence>
<evidence type="ECO:0000256" key="1">
    <source>
        <dbReference type="SAM" id="MobiDB-lite"/>
    </source>
</evidence>
<dbReference type="Proteomes" id="UP000286716">
    <property type="component" value="Unassembled WGS sequence"/>
</dbReference>
<dbReference type="EMBL" id="QHHU01000156">
    <property type="protein sequence ID" value="RSM34366.1"/>
    <property type="molecule type" value="Genomic_DNA"/>
</dbReference>
<comment type="caution">
    <text evidence="4">The sequence shown here is derived from an EMBL/GenBank/DDBJ whole genome shotgun (WGS) entry which is preliminary data.</text>
</comment>
<feature type="transmembrane region" description="Helical" evidence="2">
    <location>
        <begin position="34"/>
        <end position="59"/>
    </location>
</feature>
<dbReference type="InterPro" id="IPR028087">
    <property type="entry name" value="Tad_N"/>
</dbReference>
<sequence length="140" mass="14784">MHQVDRRTPTRPPSPSQRSRRQPQDSRDSGVATIWTAMAVAALSGVAVLGFWLGAAVVARHRAESAADLGALAAASHAAEGPVQACERARWVADRMRVTLLACRWQRLDAFVEVQVPASGLGGMPALSARARAGPTGQPP</sequence>
<protein>
    <recommendedName>
        <fullName evidence="3">Putative Flp pilus-assembly TadG-like N-terminal domain-containing protein</fullName>
    </recommendedName>
</protein>
<dbReference type="InterPro" id="IPR021202">
    <property type="entry name" value="Rv3654c-like"/>
</dbReference>
<keyword evidence="5" id="KW-1185">Reference proteome</keyword>
<evidence type="ECO:0000313" key="4">
    <source>
        <dbReference type="EMBL" id="RSM34366.1"/>
    </source>
</evidence>
<dbReference type="NCBIfam" id="TIGR03816">
    <property type="entry name" value="tadE_like_DECH"/>
    <property type="match status" value="1"/>
</dbReference>
<feature type="region of interest" description="Disordered" evidence="1">
    <location>
        <begin position="1"/>
        <end position="28"/>
    </location>
</feature>
<dbReference type="Pfam" id="PF13400">
    <property type="entry name" value="Tad"/>
    <property type="match status" value="1"/>
</dbReference>
<dbReference type="AlphaFoldDB" id="A0A428VU69"/>
<accession>A0A428VU69</accession>
<keyword evidence="2" id="KW-0812">Transmembrane</keyword>
<feature type="domain" description="Putative Flp pilus-assembly TadG-like N-terminal" evidence="3">
    <location>
        <begin position="30"/>
        <end position="76"/>
    </location>
</feature>
<keyword evidence="2" id="KW-1133">Transmembrane helix</keyword>
<proteinExistence type="predicted"/>
<keyword evidence="2" id="KW-0472">Membrane</keyword>
<organism evidence="4 5">
    <name type="scientific">Amycolatopsis balhimycina DSM 5908</name>
    <dbReference type="NCBI Taxonomy" id="1081091"/>
    <lineage>
        <taxon>Bacteria</taxon>
        <taxon>Bacillati</taxon>
        <taxon>Actinomycetota</taxon>
        <taxon>Actinomycetes</taxon>
        <taxon>Pseudonocardiales</taxon>
        <taxon>Pseudonocardiaceae</taxon>
        <taxon>Amycolatopsis</taxon>
    </lineage>
</organism>
<dbReference type="OrthoDB" id="3701242at2"/>